<reference evidence="2" key="2">
    <citation type="submission" date="2020-05" db="UniProtKB">
        <authorList>
            <consortium name="EnsemblMetazoa"/>
        </authorList>
    </citation>
    <scope>IDENTIFICATION</scope>
    <source>
        <strain evidence="2">IAEA</strain>
    </source>
</reference>
<dbReference type="Proteomes" id="UP000092460">
    <property type="component" value="Unassembled WGS sequence"/>
</dbReference>
<keyword evidence="3" id="KW-1185">Reference proteome</keyword>
<proteinExistence type="predicted"/>
<name>A0A1B0BWW7_9MUSC</name>
<dbReference type="AlphaFoldDB" id="A0A1B0BWW7"/>
<feature type="compositionally biased region" description="Basic and acidic residues" evidence="1">
    <location>
        <begin position="60"/>
        <end position="75"/>
    </location>
</feature>
<evidence type="ECO:0000313" key="2">
    <source>
        <dbReference type="EnsemblMetazoa" id="GPPI043013-PA"/>
    </source>
</evidence>
<evidence type="ECO:0000256" key="1">
    <source>
        <dbReference type="SAM" id="MobiDB-lite"/>
    </source>
</evidence>
<evidence type="ECO:0000313" key="3">
    <source>
        <dbReference type="Proteomes" id="UP000092460"/>
    </source>
</evidence>
<reference evidence="3" key="1">
    <citation type="submission" date="2015-01" db="EMBL/GenBank/DDBJ databases">
        <authorList>
            <person name="Aksoy S."/>
            <person name="Warren W."/>
            <person name="Wilson R.K."/>
        </authorList>
    </citation>
    <scope>NUCLEOTIDE SEQUENCE [LARGE SCALE GENOMIC DNA]</scope>
    <source>
        <strain evidence="3">IAEA</strain>
    </source>
</reference>
<dbReference type="VEuPathDB" id="VectorBase:GPPI043013"/>
<protein>
    <submittedName>
        <fullName evidence="2">Uncharacterized protein</fullName>
    </submittedName>
</protein>
<organism evidence="2 3">
    <name type="scientific">Glossina palpalis gambiensis</name>
    <dbReference type="NCBI Taxonomy" id="67801"/>
    <lineage>
        <taxon>Eukaryota</taxon>
        <taxon>Metazoa</taxon>
        <taxon>Ecdysozoa</taxon>
        <taxon>Arthropoda</taxon>
        <taxon>Hexapoda</taxon>
        <taxon>Insecta</taxon>
        <taxon>Pterygota</taxon>
        <taxon>Neoptera</taxon>
        <taxon>Endopterygota</taxon>
        <taxon>Diptera</taxon>
        <taxon>Brachycera</taxon>
        <taxon>Muscomorpha</taxon>
        <taxon>Hippoboscoidea</taxon>
        <taxon>Glossinidae</taxon>
        <taxon>Glossina</taxon>
    </lineage>
</organism>
<accession>A0A1B0BWW7</accession>
<dbReference type="EMBL" id="JXJN01021989">
    <property type="status" value="NOT_ANNOTATED_CDS"/>
    <property type="molecule type" value="Genomic_DNA"/>
</dbReference>
<dbReference type="EnsemblMetazoa" id="GPPI043013-RA">
    <property type="protein sequence ID" value="GPPI043013-PA"/>
    <property type="gene ID" value="GPPI043013"/>
</dbReference>
<sequence>MNNEYELMLPLYTFYLIGCTRYRPVFGPTSKALNAKRLPGNKVGSLLIASTANGRPPNRTNEKHAHGIPGKDGDARRRKTVLSGKLELNLRCVDLVLECKTIQTVCPYFSVLNITIFLIHVQKRRYSTTFVAVVVMQNEKQNFVLKLEKS</sequence>
<dbReference type="EMBL" id="JXJN01021990">
    <property type="status" value="NOT_ANNOTATED_CDS"/>
    <property type="molecule type" value="Genomic_DNA"/>
</dbReference>
<feature type="region of interest" description="Disordered" evidence="1">
    <location>
        <begin position="51"/>
        <end position="75"/>
    </location>
</feature>